<dbReference type="STRING" id="694427.Palpr_2310"/>
<name>E4T6V2_PALPW</name>
<evidence type="ECO:0000256" key="1">
    <source>
        <dbReference type="SAM" id="MobiDB-lite"/>
    </source>
</evidence>
<dbReference type="SUPFAM" id="SSF51126">
    <property type="entry name" value="Pectin lyase-like"/>
    <property type="match status" value="1"/>
</dbReference>
<protein>
    <submittedName>
        <fullName evidence="2">Putative lipoprotein</fullName>
    </submittedName>
</protein>
<accession>E4T6V2</accession>
<sequence length="428" mass="45946">MVQSPTLQTNINVRKIYKYTPTYHLAYSSKKMLAMISEFIRLIHKYHMPQIMRNGIRIVTQNSNWLTFIVAAALLFFVQCKDNDSRQNAYFQNPLQNPADGPAAGNQDGNYPIPAEAGLEDVSNPTQIIGTGTPESVTEETFIKAVAKGGIITFNGGNKPFTLKLTKTAKIYNDASQYVVIDGGGLVTISGCGKVRILYMNTCDENMHWTTSHCQNQEFPQLTVQNITFADGNSSSETEFDGGGAIWVRGGRLKIVNCRFFNNVCATKGADVGGGAVRVFSQYNNLSVYVVNTTFGGASGYGNIGSNGGAISSIGVSWTFINCLLSYNMAIGNGGNPAQAGTSGGGSGGAIYNDGNTMTLSVLGSRIEHNSVNAFGSSIFFVSNDHTGSIKIDQSLIQLNTGGSWYPVYPSISMHADTKISVSNSIIK</sequence>
<dbReference type="KEGG" id="ppn:Palpr_2310"/>
<evidence type="ECO:0000313" key="2">
    <source>
        <dbReference type="EMBL" id="ADQ80446.1"/>
    </source>
</evidence>
<reference key="1">
    <citation type="submission" date="2010-11" db="EMBL/GenBank/DDBJ databases">
        <title>The complete genome of Paludibacter propionicigenes DSM 17365.</title>
        <authorList>
            <consortium name="US DOE Joint Genome Institute (JGI-PGF)"/>
            <person name="Lucas S."/>
            <person name="Copeland A."/>
            <person name="Lapidus A."/>
            <person name="Bruce D."/>
            <person name="Goodwin L."/>
            <person name="Pitluck S."/>
            <person name="Kyrpides N."/>
            <person name="Mavromatis K."/>
            <person name="Ivanova N."/>
            <person name="Munk A.C."/>
            <person name="Brettin T."/>
            <person name="Detter J.C."/>
            <person name="Han C."/>
            <person name="Tapia R."/>
            <person name="Land M."/>
            <person name="Hauser L."/>
            <person name="Markowitz V."/>
            <person name="Cheng J.-F."/>
            <person name="Hugenholtz P."/>
            <person name="Woyke T."/>
            <person name="Wu D."/>
            <person name="Gronow S."/>
            <person name="Wellnitz S."/>
            <person name="Brambilla E."/>
            <person name="Klenk H.-P."/>
            <person name="Eisen J.A."/>
        </authorList>
    </citation>
    <scope>NUCLEOTIDE SEQUENCE</scope>
    <source>
        <strain>WB4</strain>
    </source>
</reference>
<reference evidence="2 3" key="2">
    <citation type="journal article" date="2011" name="Stand. Genomic Sci.">
        <title>Complete genome sequence of Paludibacter propionicigenes type strain (WB4).</title>
        <authorList>
            <person name="Gronow S."/>
            <person name="Munk C."/>
            <person name="Lapidus A."/>
            <person name="Nolan M."/>
            <person name="Lucas S."/>
            <person name="Hammon N."/>
            <person name="Deshpande S."/>
            <person name="Cheng J.F."/>
            <person name="Tapia R."/>
            <person name="Han C."/>
            <person name="Goodwin L."/>
            <person name="Pitluck S."/>
            <person name="Liolios K."/>
            <person name="Ivanova N."/>
            <person name="Mavromatis K."/>
            <person name="Mikhailova N."/>
            <person name="Pati A."/>
            <person name="Chen A."/>
            <person name="Palaniappan K."/>
            <person name="Land M."/>
            <person name="Hauser L."/>
            <person name="Chang Y.J."/>
            <person name="Jeffries C.D."/>
            <person name="Brambilla E."/>
            <person name="Rohde M."/>
            <person name="Goker M."/>
            <person name="Detter J.C."/>
            <person name="Woyke T."/>
            <person name="Bristow J."/>
            <person name="Eisen J.A."/>
            <person name="Markowitz V."/>
            <person name="Hugenholtz P."/>
            <person name="Kyrpides N.C."/>
            <person name="Klenk H.P."/>
        </authorList>
    </citation>
    <scope>NUCLEOTIDE SEQUENCE [LARGE SCALE GENOMIC DNA]</scope>
    <source>
        <strain evidence="3">DSM 17365 / JCM 13257 / WB4</strain>
    </source>
</reference>
<dbReference type="eggNOG" id="ENOG502Z8X0">
    <property type="taxonomic scope" value="Bacteria"/>
</dbReference>
<dbReference type="HOGENOM" id="CLU_031783_1_0_10"/>
<dbReference type="AlphaFoldDB" id="E4T6V2"/>
<evidence type="ECO:0000313" key="3">
    <source>
        <dbReference type="Proteomes" id="UP000008718"/>
    </source>
</evidence>
<dbReference type="InterPro" id="IPR011050">
    <property type="entry name" value="Pectin_lyase_fold/virulence"/>
</dbReference>
<keyword evidence="3" id="KW-1185">Reference proteome</keyword>
<dbReference type="Proteomes" id="UP000008718">
    <property type="component" value="Chromosome"/>
</dbReference>
<gene>
    <name evidence="2" type="ordered locus">Palpr_2310</name>
</gene>
<keyword evidence="2" id="KW-0449">Lipoprotein</keyword>
<feature type="region of interest" description="Disordered" evidence="1">
    <location>
        <begin position="89"/>
        <end position="110"/>
    </location>
</feature>
<proteinExistence type="predicted"/>
<organism evidence="2 3">
    <name type="scientific">Paludibacter propionicigenes (strain DSM 17365 / JCM 13257 / WB4)</name>
    <dbReference type="NCBI Taxonomy" id="694427"/>
    <lineage>
        <taxon>Bacteria</taxon>
        <taxon>Pseudomonadati</taxon>
        <taxon>Bacteroidota</taxon>
        <taxon>Bacteroidia</taxon>
        <taxon>Bacteroidales</taxon>
        <taxon>Paludibacteraceae</taxon>
        <taxon>Paludibacter</taxon>
    </lineage>
</organism>
<dbReference type="EMBL" id="CP002345">
    <property type="protein sequence ID" value="ADQ80446.1"/>
    <property type="molecule type" value="Genomic_DNA"/>
</dbReference>